<gene>
    <name evidence="1" type="ORF">DXU93_04870</name>
</gene>
<keyword evidence="1" id="KW-0489">Methyltransferase</keyword>
<dbReference type="SUPFAM" id="SSF53335">
    <property type="entry name" value="S-adenosyl-L-methionine-dependent methyltransferases"/>
    <property type="match status" value="1"/>
</dbReference>
<evidence type="ECO:0000313" key="2">
    <source>
        <dbReference type="Proteomes" id="UP000257127"/>
    </source>
</evidence>
<dbReference type="AlphaFoldDB" id="A0A3E1F0C2"/>
<dbReference type="Pfam" id="PF13489">
    <property type="entry name" value="Methyltransf_23"/>
    <property type="match status" value="1"/>
</dbReference>
<dbReference type="CDD" id="cd02440">
    <property type="entry name" value="AdoMet_MTases"/>
    <property type="match status" value="1"/>
</dbReference>
<keyword evidence="2" id="KW-1185">Reference proteome</keyword>
<protein>
    <submittedName>
        <fullName evidence="1">Methyltransferase domain-containing protein</fullName>
    </submittedName>
</protein>
<proteinExistence type="predicted"/>
<keyword evidence="1" id="KW-0808">Transferase</keyword>
<accession>A0A3E1F0C2</accession>
<dbReference type="OrthoDB" id="1143568at2"/>
<dbReference type="RefSeq" id="WP_116880136.1">
    <property type="nucleotide sequence ID" value="NZ_QURB01000002.1"/>
</dbReference>
<dbReference type="Gene3D" id="3.40.50.150">
    <property type="entry name" value="Vaccinia Virus protein VP39"/>
    <property type="match status" value="1"/>
</dbReference>
<dbReference type="GO" id="GO:0032259">
    <property type="term" value="P:methylation"/>
    <property type="evidence" value="ECO:0007669"/>
    <property type="project" value="UniProtKB-KW"/>
</dbReference>
<organism evidence="1 2">
    <name type="scientific">Brumimicrobium aurantiacum</name>
    <dbReference type="NCBI Taxonomy" id="1737063"/>
    <lineage>
        <taxon>Bacteria</taxon>
        <taxon>Pseudomonadati</taxon>
        <taxon>Bacteroidota</taxon>
        <taxon>Flavobacteriia</taxon>
        <taxon>Flavobacteriales</taxon>
        <taxon>Crocinitomicaceae</taxon>
        <taxon>Brumimicrobium</taxon>
    </lineage>
</organism>
<dbReference type="GO" id="GO:0008168">
    <property type="term" value="F:methyltransferase activity"/>
    <property type="evidence" value="ECO:0007669"/>
    <property type="project" value="UniProtKB-KW"/>
</dbReference>
<reference evidence="1 2" key="1">
    <citation type="submission" date="2018-08" db="EMBL/GenBank/DDBJ databases">
        <title>The draft genome squence of Brumimicrobium sp. N62.</title>
        <authorList>
            <person name="Du Z.-J."/>
            <person name="Luo H.-R."/>
        </authorList>
    </citation>
    <scope>NUCLEOTIDE SEQUENCE [LARGE SCALE GENOMIC DNA]</scope>
    <source>
        <strain evidence="1 2">N62</strain>
    </source>
</reference>
<comment type="caution">
    <text evidence="1">The sequence shown here is derived from an EMBL/GenBank/DDBJ whole genome shotgun (WGS) entry which is preliminary data.</text>
</comment>
<dbReference type="InterPro" id="IPR029063">
    <property type="entry name" value="SAM-dependent_MTases_sf"/>
</dbReference>
<name>A0A3E1F0C2_9FLAO</name>
<evidence type="ECO:0000313" key="1">
    <source>
        <dbReference type="EMBL" id="RFC55157.1"/>
    </source>
</evidence>
<sequence length="235" mass="26614">MSQKDPIGNAIWDYHTNNNPKDIIVASDILEDDTLPVHHLFREFNEFPKLEIEAMKHCTGKVLDTGAGAGPHTKHLIEKGFDVTTLEISSKASEYLKIAFPEATHYSDSILNFKKGTYDTILLLMNGIGIAGTLNEVPHFLNHISSLLAPGGSIICDSTDVKYIFEDDEGGLWVDLNANYYGEFKFNMKYKESESDWFNWVYLDIEKFQEVANKVGLEMTLLAKDEQSFLVQLRK</sequence>
<dbReference type="EMBL" id="QURB01000002">
    <property type="protein sequence ID" value="RFC55157.1"/>
    <property type="molecule type" value="Genomic_DNA"/>
</dbReference>
<dbReference type="Proteomes" id="UP000257127">
    <property type="component" value="Unassembled WGS sequence"/>
</dbReference>